<protein>
    <submittedName>
        <fullName evidence="2">Uncharacterized protein</fullName>
    </submittedName>
</protein>
<reference evidence="3" key="1">
    <citation type="journal article" date="2018" name="Nat. Microbiol.">
        <title>Leveraging single-cell genomics to expand the fungal tree of life.</title>
        <authorList>
            <person name="Ahrendt S.R."/>
            <person name="Quandt C.A."/>
            <person name="Ciobanu D."/>
            <person name="Clum A."/>
            <person name="Salamov A."/>
            <person name="Andreopoulos B."/>
            <person name="Cheng J.F."/>
            <person name="Woyke T."/>
            <person name="Pelin A."/>
            <person name="Henrissat B."/>
            <person name="Reynolds N.K."/>
            <person name="Benny G.L."/>
            <person name="Smith M.E."/>
            <person name="James T.Y."/>
            <person name="Grigoriev I.V."/>
        </authorList>
    </citation>
    <scope>NUCLEOTIDE SEQUENCE [LARGE SCALE GENOMIC DNA]</scope>
</reference>
<keyword evidence="3" id="KW-1185">Reference proteome</keyword>
<evidence type="ECO:0000313" key="2">
    <source>
        <dbReference type="EMBL" id="RKO90897.1"/>
    </source>
</evidence>
<accession>A0A4V1IRQ7</accession>
<feature type="region of interest" description="Disordered" evidence="1">
    <location>
        <begin position="1"/>
        <end position="47"/>
    </location>
</feature>
<dbReference type="Proteomes" id="UP000269721">
    <property type="component" value="Unassembled WGS sequence"/>
</dbReference>
<name>A0A4V1IRQ7_9FUNG</name>
<gene>
    <name evidence="2" type="ORF">BDK51DRAFT_44292</name>
</gene>
<evidence type="ECO:0000256" key="1">
    <source>
        <dbReference type="SAM" id="MobiDB-lite"/>
    </source>
</evidence>
<dbReference type="AlphaFoldDB" id="A0A4V1IRQ7"/>
<organism evidence="2 3">
    <name type="scientific">Blyttiomyces helicus</name>
    <dbReference type="NCBI Taxonomy" id="388810"/>
    <lineage>
        <taxon>Eukaryota</taxon>
        <taxon>Fungi</taxon>
        <taxon>Fungi incertae sedis</taxon>
        <taxon>Chytridiomycota</taxon>
        <taxon>Chytridiomycota incertae sedis</taxon>
        <taxon>Chytridiomycetes</taxon>
        <taxon>Chytridiomycetes incertae sedis</taxon>
        <taxon>Blyttiomyces</taxon>
    </lineage>
</organism>
<dbReference type="EMBL" id="KZ995325">
    <property type="protein sequence ID" value="RKO90897.1"/>
    <property type="molecule type" value="Genomic_DNA"/>
</dbReference>
<sequence length="89" mass="9019">MGCSVSKSADRKVVPVGPDAIPPESKEAAVEAAPIASTEAPKSREGWTEATAVIAGEVQEGKETAEPKTASAEGGSGIGRFGAWFGDFV</sequence>
<evidence type="ECO:0000313" key="3">
    <source>
        <dbReference type="Proteomes" id="UP000269721"/>
    </source>
</evidence>
<proteinExistence type="predicted"/>